<protein>
    <submittedName>
        <fullName evidence="1">Uncharacterized protein</fullName>
    </submittedName>
</protein>
<reference evidence="1 2" key="1">
    <citation type="submission" date="2014-04" db="EMBL/GenBank/DDBJ databases">
        <authorList>
            <consortium name="DOE Joint Genome Institute"/>
            <person name="Kuo A."/>
            <person name="Kohler A."/>
            <person name="Nagy L.G."/>
            <person name="Floudas D."/>
            <person name="Copeland A."/>
            <person name="Barry K.W."/>
            <person name="Cichocki N."/>
            <person name="Veneault-Fourrey C."/>
            <person name="LaButti K."/>
            <person name="Lindquist E.A."/>
            <person name="Lipzen A."/>
            <person name="Lundell T."/>
            <person name="Morin E."/>
            <person name="Murat C."/>
            <person name="Sun H."/>
            <person name="Tunlid A."/>
            <person name="Henrissat B."/>
            <person name="Grigoriev I.V."/>
            <person name="Hibbett D.S."/>
            <person name="Martin F."/>
            <person name="Nordberg H.P."/>
            <person name="Cantor M.N."/>
            <person name="Hua S.X."/>
        </authorList>
    </citation>
    <scope>NUCLEOTIDE SEQUENCE [LARGE SCALE GENOMIC DNA]</scope>
    <source>
        <strain evidence="1 2">Foug A</strain>
    </source>
</reference>
<dbReference type="EMBL" id="KN822041">
    <property type="protein sequence ID" value="KIM62572.1"/>
    <property type="molecule type" value="Genomic_DNA"/>
</dbReference>
<proteinExistence type="predicted"/>
<reference evidence="2" key="2">
    <citation type="submission" date="2015-01" db="EMBL/GenBank/DDBJ databases">
        <title>Evolutionary Origins and Diversification of the Mycorrhizal Mutualists.</title>
        <authorList>
            <consortium name="DOE Joint Genome Institute"/>
            <consortium name="Mycorrhizal Genomics Consortium"/>
            <person name="Kohler A."/>
            <person name="Kuo A."/>
            <person name="Nagy L.G."/>
            <person name="Floudas D."/>
            <person name="Copeland A."/>
            <person name="Barry K.W."/>
            <person name="Cichocki N."/>
            <person name="Veneault-Fourrey C."/>
            <person name="LaButti K."/>
            <person name="Lindquist E.A."/>
            <person name="Lipzen A."/>
            <person name="Lundell T."/>
            <person name="Morin E."/>
            <person name="Murat C."/>
            <person name="Riley R."/>
            <person name="Ohm R."/>
            <person name="Sun H."/>
            <person name="Tunlid A."/>
            <person name="Henrissat B."/>
            <person name="Grigoriev I.V."/>
            <person name="Hibbett D.S."/>
            <person name="Martin F."/>
        </authorList>
    </citation>
    <scope>NUCLEOTIDE SEQUENCE [LARGE SCALE GENOMIC DNA]</scope>
    <source>
        <strain evidence="2">Foug A</strain>
    </source>
</reference>
<organism evidence="1 2">
    <name type="scientific">Scleroderma citrinum Foug A</name>
    <dbReference type="NCBI Taxonomy" id="1036808"/>
    <lineage>
        <taxon>Eukaryota</taxon>
        <taxon>Fungi</taxon>
        <taxon>Dikarya</taxon>
        <taxon>Basidiomycota</taxon>
        <taxon>Agaricomycotina</taxon>
        <taxon>Agaricomycetes</taxon>
        <taxon>Agaricomycetidae</taxon>
        <taxon>Boletales</taxon>
        <taxon>Sclerodermatineae</taxon>
        <taxon>Sclerodermataceae</taxon>
        <taxon>Scleroderma</taxon>
    </lineage>
</organism>
<sequence length="89" mass="10030">ISARPKVAARGCKASSPARFDMAFVWDKGHQQSFFSACDAICIAQVRAIFKLPDHLGHYLHPLAYVEWFTSLRCREPISGQFLITCSTR</sequence>
<keyword evidence="2" id="KW-1185">Reference proteome</keyword>
<dbReference type="Proteomes" id="UP000053989">
    <property type="component" value="Unassembled WGS sequence"/>
</dbReference>
<gene>
    <name evidence="1" type="ORF">SCLCIDRAFT_72925</name>
</gene>
<evidence type="ECO:0000313" key="2">
    <source>
        <dbReference type="Proteomes" id="UP000053989"/>
    </source>
</evidence>
<dbReference type="AlphaFoldDB" id="A0A0C3ACD5"/>
<accession>A0A0C3ACD5</accession>
<name>A0A0C3ACD5_9AGAM</name>
<feature type="non-terminal residue" evidence="1">
    <location>
        <position position="89"/>
    </location>
</feature>
<dbReference type="InParanoid" id="A0A0C3ACD5"/>
<dbReference type="OrthoDB" id="2685163at2759"/>
<feature type="non-terminal residue" evidence="1">
    <location>
        <position position="1"/>
    </location>
</feature>
<dbReference type="HOGENOM" id="CLU_188783_0_0_1"/>
<evidence type="ECO:0000313" key="1">
    <source>
        <dbReference type="EMBL" id="KIM62572.1"/>
    </source>
</evidence>
<dbReference type="STRING" id="1036808.A0A0C3ACD5"/>